<dbReference type="EMBL" id="CP060719">
    <property type="protein sequence ID" value="QNN71569.1"/>
    <property type="molecule type" value="Genomic_DNA"/>
</dbReference>
<reference evidence="1 2" key="1">
    <citation type="submission" date="2020-08" db="EMBL/GenBank/DDBJ databases">
        <title>Genome sequence of Thermomonas carbonis KCTC 42013T.</title>
        <authorList>
            <person name="Hyun D.-W."/>
            <person name="Bae J.-W."/>
        </authorList>
    </citation>
    <scope>NUCLEOTIDE SEQUENCE [LARGE SCALE GENOMIC DNA]</scope>
    <source>
        <strain evidence="1 2">KCTC 42013</strain>
    </source>
</reference>
<dbReference type="Gene3D" id="2.60.40.420">
    <property type="entry name" value="Cupredoxins - blue copper proteins"/>
    <property type="match status" value="1"/>
</dbReference>
<name>A0A7G9SUP4_9GAMM</name>
<accession>A0A7G9SUP4</accession>
<evidence type="ECO:0000313" key="1">
    <source>
        <dbReference type="EMBL" id="QNN71569.1"/>
    </source>
</evidence>
<dbReference type="SUPFAM" id="SSF49503">
    <property type="entry name" value="Cupredoxins"/>
    <property type="match status" value="1"/>
</dbReference>
<evidence type="ECO:0000313" key="2">
    <source>
        <dbReference type="Proteomes" id="UP000515804"/>
    </source>
</evidence>
<gene>
    <name evidence="1" type="ORF">H9L16_06465</name>
</gene>
<dbReference type="KEGG" id="tcn:H9L16_06465"/>
<dbReference type="CDD" id="cd04221">
    <property type="entry name" value="MauL"/>
    <property type="match status" value="1"/>
</dbReference>
<organism evidence="1 2">
    <name type="scientific">Thermomonas carbonis</name>
    <dbReference type="NCBI Taxonomy" id="1463158"/>
    <lineage>
        <taxon>Bacteria</taxon>
        <taxon>Pseudomonadati</taxon>
        <taxon>Pseudomonadota</taxon>
        <taxon>Gammaproteobacteria</taxon>
        <taxon>Lysobacterales</taxon>
        <taxon>Lysobacteraceae</taxon>
        <taxon>Thermomonas</taxon>
    </lineage>
</organism>
<dbReference type="SUPFAM" id="SSF49464">
    <property type="entry name" value="Carboxypeptidase regulatory domain-like"/>
    <property type="match status" value="1"/>
</dbReference>
<dbReference type="InterPro" id="IPR008972">
    <property type="entry name" value="Cupredoxin"/>
</dbReference>
<protein>
    <submittedName>
        <fullName evidence="1">Methylamine utilization protein</fullName>
    </submittedName>
</protein>
<dbReference type="InterPro" id="IPR034242">
    <property type="entry name" value="MauL"/>
</dbReference>
<dbReference type="InterPro" id="IPR008969">
    <property type="entry name" value="CarboxyPept-like_regulatory"/>
</dbReference>
<dbReference type="AlphaFoldDB" id="A0A7G9SUP4"/>
<sequence>MHAARLQVVVTGQGAPAADAVVSLHSPAAVAATRAGRGTIDQRESQFVPRVTVVTVGTPVVFPNSDNVRHQVYSFSPAKRFELPLYSGKPAAPVVFATPGVVELGCNIHDWMLAYVVVLDTPHHAITDARGLGRIDAPAGTYTLRVWHPGLKGGTLHEERIVLADAPLERAVSLSLVATPEATAPADDKLRALQEKFRKLKDNR</sequence>
<keyword evidence="2" id="KW-1185">Reference proteome</keyword>
<dbReference type="Proteomes" id="UP000515804">
    <property type="component" value="Chromosome"/>
</dbReference>
<proteinExistence type="predicted"/>